<evidence type="ECO:0000313" key="3">
    <source>
        <dbReference type="EMBL" id="KAE8265609.1"/>
    </source>
</evidence>
<proteinExistence type="predicted"/>
<sequence>MRLTTLFVALALASGAIANSVVASAAGQGGSVVANKATQPGSASVEAISNNGRMEKRLLMSSAPDATNANVKATHEQPQRVPSDSFKPSSARASNANVPKTQAMAADKDTKKHKDGKKEDEKKSKSSSSKKTSSHEKRGAGHAGRPNGRPAGNRPAHDFASNSNTAWRRAPKDAHRGKAKHHKAPKGKPKPASPATHGPAKDFADQRNTAW</sequence>
<comment type="caution">
    <text evidence="3">The sequence shown here is derived from an EMBL/GenBank/DDBJ whole genome shotgun (WGS) entry which is preliminary data.</text>
</comment>
<feature type="chain" id="PRO_5036465705" evidence="2">
    <location>
        <begin position="19"/>
        <end position="211"/>
    </location>
</feature>
<reference evidence="3" key="1">
    <citation type="submission" date="2016-04" db="EMBL/GenBank/DDBJ databases">
        <authorList>
            <person name="Nguyen H.D."/>
            <person name="Samba Siva P."/>
            <person name="Cullis J."/>
            <person name="Levesque C.A."/>
            <person name="Hambleton S."/>
        </authorList>
    </citation>
    <scope>NUCLEOTIDE SEQUENCE</scope>
    <source>
        <strain evidence="3">DAOMC 236422</strain>
    </source>
</reference>
<name>A0A8X7N3I5_9BASI</name>
<keyword evidence="4" id="KW-1185">Reference proteome</keyword>
<feature type="region of interest" description="Disordered" evidence="1">
    <location>
        <begin position="69"/>
        <end position="211"/>
    </location>
</feature>
<evidence type="ECO:0000313" key="4">
    <source>
        <dbReference type="Proteomes" id="UP000078113"/>
    </source>
</evidence>
<feature type="compositionally biased region" description="Basic residues" evidence="1">
    <location>
        <begin position="177"/>
        <end position="189"/>
    </location>
</feature>
<dbReference type="Proteomes" id="UP000078113">
    <property type="component" value="Unassembled WGS sequence"/>
</dbReference>
<evidence type="ECO:0000256" key="1">
    <source>
        <dbReference type="SAM" id="MobiDB-lite"/>
    </source>
</evidence>
<protein>
    <submittedName>
        <fullName evidence="3">Uncharacterized protein</fullName>
    </submittedName>
</protein>
<gene>
    <name evidence="3" type="ORF">A4X09_0g6588</name>
</gene>
<evidence type="ECO:0000256" key="2">
    <source>
        <dbReference type="SAM" id="SignalP"/>
    </source>
</evidence>
<feature type="compositionally biased region" description="Basic and acidic residues" evidence="1">
    <location>
        <begin position="106"/>
        <end position="124"/>
    </location>
</feature>
<keyword evidence="2" id="KW-0732">Signal</keyword>
<organism evidence="3 4">
    <name type="scientific">Tilletia walkeri</name>
    <dbReference type="NCBI Taxonomy" id="117179"/>
    <lineage>
        <taxon>Eukaryota</taxon>
        <taxon>Fungi</taxon>
        <taxon>Dikarya</taxon>
        <taxon>Basidiomycota</taxon>
        <taxon>Ustilaginomycotina</taxon>
        <taxon>Exobasidiomycetes</taxon>
        <taxon>Tilletiales</taxon>
        <taxon>Tilletiaceae</taxon>
        <taxon>Tilletia</taxon>
    </lineage>
</organism>
<reference evidence="3" key="2">
    <citation type="journal article" date="2019" name="IMA Fungus">
        <title>Genome sequencing and comparison of five Tilletia species to identify candidate genes for the detection of regulated species infecting wheat.</title>
        <authorList>
            <person name="Nguyen H.D.T."/>
            <person name="Sultana T."/>
            <person name="Kesanakurti P."/>
            <person name="Hambleton S."/>
        </authorList>
    </citation>
    <scope>NUCLEOTIDE SEQUENCE</scope>
    <source>
        <strain evidence="3">DAOMC 236422</strain>
    </source>
</reference>
<dbReference type="EMBL" id="LWDG02000439">
    <property type="protein sequence ID" value="KAE8265609.1"/>
    <property type="molecule type" value="Genomic_DNA"/>
</dbReference>
<feature type="signal peptide" evidence="2">
    <location>
        <begin position="1"/>
        <end position="18"/>
    </location>
</feature>
<accession>A0A8X7N3I5</accession>
<feature type="compositionally biased region" description="Polar residues" evidence="1">
    <location>
        <begin position="80"/>
        <end position="100"/>
    </location>
</feature>
<dbReference type="AlphaFoldDB" id="A0A8X7N3I5"/>